<keyword evidence="2" id="KW-1185">Reference proteome</keyword>
<sequence>MDLFTVNFIIRPYFGVVLRCSEALVRAVFPVRIP</sequence>
<reference evidence="1 2" key="1">
    <citation type="submission" date="2015-03" db="EMBL/GenBank/DDBJ databases">
        <title>Draft genome of the nematode, Opisthorchis viverrini.</title>
        <authorList>
            <person name="Mitreva M."/>
        </authorList>
    </citation>
    <scope>NUCLEOTIDE SEQUENCE [LARGE SCALE GENOMIC DNA]</scope>
    <source>
        <strain evidence="1">Khon Kaen</strain>
    </source>
</reference>
<protein>
    <submittedName>
        <fullName evidence="1">Uncharacterized protein</fullName>
    </submittedName>
</protein>
<proteinExistence type="predicted"/>
<dbReference type="Proteomes" id="UP000243686">
    <property type="component" value="Unassembled WGS sequence"/>
</dbReference>
<gene>
    <name evidence="1" type="ORF">X801_02008</name>
</gene>
<dbReference type="EMBL" id="KV891889">
    <property type="protein sequence ID" value="OON22092.1"/>
    <property type="molecule type" value="Genomic_DNA"/>
</dbReference>
<dbReference type="AlphaFoldDB" id="A0A1S8X5W1"/>
<name>A0A1S8X5W1_OPIVI</name>
<evidence type="ECO:0000313" key="1">
    <source>
        <dbReference type="EMBL" id="OON22092.1"/>
    </source>
</evidence>
<evidence type="ECO:0000313" key="2">
    <source>
        <dbReference type="Proteomes" id="UP000243686"/>
    </source>
</evidence>
<accession>A0A1S8X5W1</accession>
<organism evidence="1 2">
    <name type="scientific">Opisthorchis viverrini</name>
    <name type="common">Southeast Asian liver fluke</name>
    <dbReference type="NCBI Taxonomy" id="6198"/>
    <lineage>
        <taxon>Eukaryota</taxon>
        <taxon>Metazoa</taxon>
        <taxon>Spiralia</taxon>
        <taxon>Lophotrochozoa</taxon>
        <taxon>Platyhelminthes</taxon>
        <taxon>Trematoda</taxon>
        <taxon>Digenea</taxon>
        <taxon>Opisthorchiida</taxon>
        <taxon>Opisthorchiata</taxon>
        <taxon>Opisthorchiidae</taxon>
        <taxon>Opisthorchis</taxon>
    </lineage>
</organism>